<evidence type="ECO:0000313" key="17">
    <source>
        <dbReference type="Proteomes" id="UP000019267"/>
    </source>
</evidence>
<dbReference type="PATRIC" id="fig|1276246.3.peg.409"/>
<dbReference type="GO" id="GO:0090563">
    <property type="term" value="F:protein-phosphocysteine-sugar phosphotransferase activity"/>
    <property type="evidence" value="ECO:0007669"/>
    <property type="project" value="TreeGrafter"/>
</dbReference>
<protein>
    <submittedName>
        <fullName evidence="16">PTS system beta-glucoside-specific IIABC component</fullName>
    </submittedName>
</protein>
<evidence type="ECO:0000259" key="13">
    <source>
        <dbReference type="PROSITE" id="PS51093"/>
    </source>
</evidence>
<dbReference type="InterPro" id="IPR036878">
    <property type="entry name" value="Glu_permease_IIB"/>
</dbReference>
<feature type="domain" description="PTS EIIB type-1" evidence="14">
    <location>
        <begin position="175"/>
        <end position="257"/>
    </location>
</feature>
<evidence type="ECO:0000256" key="1">
    <source>
        <dbReference type="ARBA" id="ARBA00004651"/>
    </source>
</evidence>
<proteinExistence type="predicted"/>
<evidence type="ECO:0000256" key="6">
    <source>
        <dbReference type="ARBA" id="ARBA00022683"/>
    </source>
</evidence>
<keyword evidence="2" id="KW-0813">Transport</keyword>
<dbReference type="InterPro" id="IPR003352">
    <property type="entry name" value="PTS_EIIC"/>
</dbReference>
<dbReference type="eggNOG" id="COG1264">
    <property type="taxonomic scope" value="Bacteria"/>
</dbReference>
<dbReference type="Proteomes" id="UP000019267">
    <property type="component" value="Chromosome"/>
</dbReference>
<evidence type="ECO:0000256" key="5">
    <source>
        <dbReference type="ARBA" id="ARBA00022679"/>
    </source>
</evidence>
<dbReference type="Gene3D" id="3.30.1360.60">
    <property type="entry name" value="Glucose permease domain IIB"/>
    <property type="match status" value="1"/>
</dbReference>
<gene>
    <name evidence="16" type="ORF">SCULI_v1c04100</name>
</gene>
<reference evidence="16 17" key="1">
    <citation type="journal article" date="2014" name="Genome Biol. Evol.">
        <title>Molecular evolution of the substrate utilization strategies and putative virulence factors in mosquito-associated Spiroplasma species.</title>
        <authorList>
            <person name="Chang T.H."/>
            <person name="Lo W.S."/>
            <person name="Ku C."/>
            <person name="Chen L.L."/>
            <person name="Kuo C.H."/>
        </authorList>
    </citation>
    <scope>NUCLEOTIDE SEQUENCE [LARGE SCALE GENOMIC DNA]</scope>
    <source>
        <strain evidence="16">AES-1</strain>
    </source>
</reference>
<dbReference type="PANTHER" id="PTHR30175:SF1">
    <property type="entry name" value="PTS SYSTEM ARBUTIN-, CELLOBIOSE-, AND SALICIN-SPECIFIC EIIBC COMPONENT-RELATED"/>
    <property type="match status" value="1"/>
</dbReference>
<feature type="transmembrane region" description="Helical" evidence="12">
    <location>
        <begin position="316"/>
        <end position="340"/>
    </location>
</feature>
<evidence type="ECO:0000256" key="11">
    <source>
        <dbReference type="PROSITE-ProRule" id="PRU00421"/>
    </source>
</evidence>
<dbReference type="GO" id="GO:0016301">
    <property type="term" value="F:kinase activity"/>
    <property type="evidence" value="ECO:0007669"/>
    <property type="project" value="UniProtKB-KW"/>
</dbReference>
<evidence type="ECO:0000256" key="7">
    <source>
        <dbReference type="ARBA" id="ARBA00022692"/>
    </source>
</evidence>
<dbReference type="SUPFAM" id="SSF51261">
    <property type="entry name" value="Duplicated hybrid motif"/>
    <property type="match status" value="1"/>
</dbReference>
<feature type="transmembrane region" description="Helical" evidence="12">
    <location>
        <begin position="499"/>
        <end position="518"/>
    </location>
</feature>
<dbReference type="Pfam" id="PF00367">
    <property type="entry name" value="PTS_EIIB"/>
    <property type="match status" value="1"/>
</dbReference>
<organism evidence="16 17">
    <name type="scientific">Spiroplasma culicicola AES-1</name>
    <dbReference type="NCBI Taxonomy" id="1276246"/>
    <lineage>
        <taxon>Bacteria</taxon>
        <taxon>Bacillati</taxon>
        <taxon>Mycoplasmatota</taxon>
        <taxon>Mollicutes</taxon>
        <taxon>Entomoplasmatales</taxon>
        <taxon>Spiroplasmataceae</taxon>
        <taxon>Spiroplasma</taxon>
    </lineage>
</organism>
<evidence type="ECO:0000256" key="2">
    <source>
        <dbReference type="ARBA" id="ARBA00022448"/>
    </source>
</evidence>
<dbReference type="InterPro" id="IPR050558">
    <property type="entry name" value="PTS_Sugar-Specific_Components"/>
</dbReference>
<comment type="subcellular location">
    <subcellularLocation>
        <location evidence="1">Cell membrane</location>
        <topology evidence="1">Multi-pass membrane protein</topology>
    </subcellularLocation>
</comment>
<evidence type="ECO:0000259" key="14">
    <source>
        <dbReference type="PROSITE" id="PS51098"/>
    </source>
</evidence>
<accession>W6A711</accession>
<dbReference type="NCBIfam" id="TIGR00826">
    <property type="entry name" value="EIIB_glc"/>
    <property type="match status" value="1"/>
</dbReference>
<feature type="transmembrane region" description="Helical" evidence="12">
    <location>
        <begin position="352"/>
        <end position="376"/>
    </location>
</feature>
<feature type="transmembrane region" description="Helical" evidence="12">
    <location>
        <begin position="530"/>
        <end position="552"/>
    </location>
</feature>
<dbReference type="Gene3D" id="2.70.70.10">
    <property type="entry name" value="Glucose Permease (Domain IIA)"/>
    <property type="match status" value="1"/>
</dbReference>
<keyword evidence="7 12" id="KW-0812">Transmembrane</keyword>
<dbReference type="PROSITE" id="PS51098">
    <property type="entry name" value="PTS_EIIB_TYPE_1"/>
    <property type="match status" value="1"/>
</dbReference>
<feature type="domain" description="PTS EIIA type-1" evidence="13">
    <location>
        <begin position="22"/>
        <end position="128"/>
    </location>
</feature>
<dbReference type="GO" id="GO:0009401">
    <property type="term" value="P:phosphoenolpyruvate-dependent sugar phosphotransferase system"/>
    <property type="evidence" value="ECO:0007669"/>
    <property type="project" value="UniProtKB-KW"/>
</dbReference>
<dbReference type="InterPro" id="IPR018113">
    <property type="entry name" value="PTrfase_EIIB_Cys"/>
</dbReference>
<dbReference type="CDD" id="cd00212">
    <property type="entry name" value="PTS_IIB_glc"/>
    <property type="match status" value="1"/>
</dbReference>
<dbReference type="PROSITE" id="PS51093">
    <property type="entry name" value="PTS_EIIA_TYPE_1"/>
    <property type="match status" value="1"/>
</dbReference>
<dbReference type="InterPro" id="IPR001127">
    <property type="entry name" value="PTS_EIIA_1_perm"/>
</dbReference>
<dbReference type="OrthoDB" id="400707at2"/>
<dbReference type="KEGG" id="scq:SCULI_v1c04100"/>
<keyword evidence="5" id="KW-0808">Transferase</keyword>
<keyword evidence="10 12" id="KW-0472">Membrane</keyword>
<evidence type="ECO:0000256" key="9">
    <source>
        <dbReference type="ARBA" id="ARBA00022989"/>
    </source>
</evidence>
<dbReference type="EMBL" id="CP006681">
    <property type="protein sequence ID" value="AHI52751.1"/>
    <property type="molecule type" value="Genomic_DNA"/>
</dbReference>
<dbReference type="SUPFAM" id="SSF55604">
    <property type="entry name" value="Glucose permease domain IIB"/>
    <property type="match status" value="1"/>
</dbReference>
<keyword evidence="17" id="KW-1185">Reference proteome</keyword>
<evidence type="ECO:0000256" key="8">
    <source>
        <dbReference type="ARBA" id="ARBA00022777"/>
    </source>
</evidence>
<dbReference type="InterPro" id="IPR013013">
    <property type="entry name" value="PTS_EIIC_1"/>
</dbReference>
<keyword evidence="4" id="KW-0762">Sugar transport</keyword>
<feature type="transmembrane region" description="Helical" evidence="12">
    <location>
        <begin position="282"/>
        <end position="304"/>
    </location>
</feature>
<dbReference type="STRING" id="1276246.SCULI_v1c04100"/>
<evidence type="ECO:0000256" key="10">
    <source>
        <dbReference type="ARBA" id="ARBA00023136"/>
    </source>
</evidence>
<feature type="transmembrane region" description="Helical" evidence="12">
    <location>
        <begin position="601"/>
        <end position="623"/>
    </location>
</feature>
<dbReference type="HOGENOM" id="CLU_012312_10_0_14"/>
<dbReference type="InterPro" id="IPR001996">
    <property type="entry name" value="PTS_IIB_1"/>
</dbReference>
<feature type="domain" description="PTS EIIC type-1" evidence="15">
    <location>
        <begin position="272"/>
        <end position="641"/>
    </location>
</feature>
<dbReference type="InterPro" id="IPR011055">
    <property type="entry name" value="Dup_hybrid_motif"/>
</dbReference>
<dbReference type="Pfam" id="PF02378">
    <property type="entry name" value="PTS_EIIC"/>
    <property type="match status" value="1"/>
</dbReference>
<feature type="active site" description="Phosphocysteine intermediate; for EIIB activity" evidence="11">
    <location>
        <position position="197"/>
    </location>
</feature>
<dbReference type="eggNOG" id="COG2190">
    <property type="taxonomic scope" value="Bacteria"/>
</dbReference>
<dbReference type="RefSeq" id="WP_025362990.1">
    <property type="nucleotide sequence ID" value="NZ_CP006681.1"/>
</dbReference>
<name>W6A711_9MOLU</name>
<keyword evidence="3" id="KW-1003">Cell membrane</keyword>
<evidence type="ECO:0000313" key="16">
    <source>
        <dbReference type="EMBL" id="AHI52751.1"/>
    </source>
</evidence>
<dbReference type="PROSITE" id="PS01035">
    <property type="entry name" value="PTS_EIIB_TYPE_1_CYS"/>
    <property type="match status" value="1"/>
</dbReference>
<evidence type="ECO:0000256" key="12">
    <source>
        <dbReference type="SAM" id="Phobius"/>
    </source>
</evidence>
<feature type="transmembrane region" description="Helical" evidence="12">
    <location>
        <begin position="388"/>
        <end position="405"/>
    </location>
</feature>
<dbReference type="PROSITE" id="PS51103">
    <property type="entry name" value="PTS_EIIC_TYPE_1"/>
    <property type="match status" value="1"/>
</dbReference>
<evidence type="ECO:0000256" key="4">
    <source>
        <dbReference type="ARBA" id="ARBA00022597"/>
    </source>
</evidence>
<sequence>MQKINLYAPVDGVINKIEKISDDVFAQKMLGDGFFIVPESNEFHSFFENSQIEMIFDTKHALHIKDLESGCVGLIHIGLDTVSLNGEPFNIKVKEKSKVTIKDVLVDVDLELIKSKNISTETAIVFETTQFNNLTIKLNKTGKVKAGDLIGEINFEKETTKVSSKTLGTFENQYLKTAKEIYQYVGKKDNVKDFYNCMTRLRIVIGDKTKVNEDSLKKLGLVKGLNWNGQELQIIIGGEVYKVKEEFETVMAGTAQNTVAKVKIPFYKKILPTITGIMQPSIPALLTIGIIGALYNILLLANVVQPVPESGNLGEIDMFSGVLYILSKVGLNLIGIIFIYTTVRFLKGNTIMAIFIGYSLVSHLFFFGGGNGWPLFTIGSQEIYVKNYVDSMLPFIIAGFIYFYFDKWVKTWMPTSVDVVFRHTLTYLFTITLTLFVVGPIFGTIEQLMALLFINFEAIPLGIGVAIFAFIWQPLVLTGTHLAIAVALGTPIQENGYSLLWFGIFLGTFGQLGAALGSALRTNNSQIKQVVYGAAPAAIFGITEPLIYGVTLPRLKPFLFGCVSAAIGALFIVNTGARVLESGYMTLGIITILNIGPTGIYTVWATIGLLITIGSAIALTWAFDIDRINEYKGALATVKKIASRYATILNLKSKEEKQKIIKRFDTNLNDLKENNKLFKEFEKFSVKLQKLNITLEKINKTEEKHKYKLYKNALKNEGTEKFELLVENYNNFNLDLKKQPLIEQKNLLITEMEAIKKQIISLQEKTMKDTSKVLDELAKETKFDEMKNYADLFYNSVYSINIFFGELDKKEFKINNKEFKQFLVERG</sequence>
<feature type="transmembrane region" description="Helical" evidence="12">
    <location>
        <begin position="558"/>
        <end position="580"/>
    </location>
</feature>
<feature type="transmembrane region" description="Helical" evidence="12">
    <location>
        <begin position="425"/>
        <end position="443"/>
    </location>
</feature>
<keyword evidence="6" id="KW-0598">Phosphotransferase system</keyword>
<keyword evidence="8" id="KW-0418">Kinase</keyword>
<dbReference type="AlphaFoldDB" id="W6A711"/>
<keyword evidence="9 12" id="KW-1133">Transmembrane helix</keyword>
<dbReference type="NCBIfam" id="TIGR00830">
    <property type="entry name" value="PTBA"/>
    <property type="match status" value="1"/>
</dbReference>
<evidence type="ECO:0000256" key="3">
    <source>
        <dbReference type="ARBA" id="ARBA00022475"/>
    </source>
</evidence>
<evidence type="ECO:0000259" key="15">
    <source>
        <dbReference type="PROSITE" id="PS51103"/>
    </source>
</evidence>
<dbReference type="Pfam" id="PF00358">
    <property type="entry name" value="PTS_EIIA_1"/>
    <property type="match status" value="1"/>
</dbReference>
<dbReference type="PANTHER" id="PTHR30175">
    <property type="entry name" value="PHOSPHOTRANSFERASE SYSTEM TRANSPORT PROTEIN"/>
    <property type="match status" value="1"/>
</dbReference>
<dbReference type="GO" id="GO:0008982">
    <property type="term" value="F:protein-N(PI)-phosphohistidine-sugar phosphotransferase activity"/>
    <property type="evidence" value="ECO:0007669"/>
    <property type="project" value="InterPro"/>
</dbReference>
<dbReference type="eggNOG" id="COG1263">
    <property type="taxonomic scope" value="Bacteria"/>
</dbReference>
<dbReference type="GO" id="GO:0005886">
    <property type="term" value="C:plasma membrane"/>
    <property type="evidence" value="ECO:0007669"/>
    <property type="project" value="UniProtKB-SubCell"/>
</dbReference>